<sequence>MLGLGGARKKKCSKESFFERLTADFSTQPCKHQPTSVALICTRTNPEANHDNGCNPCRTHFLNDRKEKRRQIDGRHIASSRDGEGSSCSREARIFARSSKKE</sequence>
<name>A0ABD1XIU7_9MARC</name>
<evidence type="ECO:0000256" key="1">
    <source>
        <dbReference type="SAM" id="MobiDB-lite"/>
    </source>
</evidence>
<comment type="caution">
    <text evidence="2">The sequence shown here is derived from an EMBL/GenBank/DDBJ whole genome shotgun (WGS) entry which is preliminary data.</text>
</comment>
<evidence type="ECO:0000313" key="2">
    <source>
        <dbReference type="EMBL" id="KAL2608695.1"/>
    </source>
</evidence>
<reference evidence="2 3" key="1">
    <citation type="submission" date="2024-09" db="EMBL/GenBank/DDBJ databases">
        <title>Chromosome-scale assembly of Riccia fluitans.</title>
        <authorList>
            <person name="Paukszto L."/>
            <person name="Sawicki J."/>
            <person name="Karawczyk K."/>
            <person name="Piernik-Szablinska J."/>
            <person name="Szczecinska M."/>
            <person name="Mazdziarz M."/>
        </authorList>
    </citation>
    <scope>NUCLEOTIDE SEQUENCE [LARGE SCALE GENOMIC DNA]</scope>
    <source>
        <strain evidence="2">Rf_01</strain>
        <tissue evidence="2">Aerial parts of the thallus</tissue>
    </source>
</reference>
<organism evidence="2 3">
    <name type="scientific">Riccia fluitans</name>
    <dbReference type="NCBI Taxonomy" id="41844"/>
    <lineage>
        <taxon>Eukaryota</taxon>
        <taxon>Viridiplantae</taxon>
        <taxon>Streptophyta</taxon>
        <taxon>Embryophyta</taxon>
        <taxon>Marchantiophyta</taxon>
        <taxon>Marchantiopsida</taxon>
        <taxon>Marchantiidae</taxon>
        <taxon>Marchantiales</taxon>
        <taxon>Ricciaceae</taxon>
        <taxon>Riccia</taxon>
    </lineage>
</organism>
<feature type="region of interest" description="Disordered" evidence="1">
    <location>
        <begin position="68"/>
        <end position="102"/>
    </location>
</feature>
<dbReference type="EMBL" id="JBHFFA010000008">
    <property type="protein sequence ID" value="KAL2608695.1"/>
    <property type="molecule type" value="Genomic_DNA"/>
</dbReference>
<keyword evidence="3" id="KW-1185">Reference proteome</keyword>
<accession>A0ABD1XIU7</accession>
<gene>
    <name evidence="2" type="ORF">R1flu_027268</name>
</gene>
<proteinExistence type="predicted"/>
<evidence type="ECO:0000313" key="3">
    <source>
        <dbReference type="Proteomes" id="UP001605036"/>
    </source>
</evidence>
<dbReference type="AlphaFoldDB" id="A0ABD1XIU7"/>
<protein>
    <submittedName>
        <fullName evidence="2">Uncharacterized protein</fullName>
    </submittedName>
</protein>
<dbReference type="Proteomes" id="UP001605036">
    <property type="component" value="Unassembled WGS sequence"/>
</dbReference>